<accession>A0A2R6XW15</accession>
<evidence type="ECO:0000313" key="2">
    <source>
        <dbReference type="EMBL" id="PTQ50293.1"/>
    </source>
</evidence>
<dbReference type="AlphaFoldDB" id="A0A2R6XW15"/>
<organism evidence="2 3">
    <name type="scientific">Marchantia polymorpha</name>
    <name type="common">Common liverwort</name>
    <name type="synonym">Marchantia aquatica</name>
    <dbReference type="NCBI Taxonomy" id="3197"/>
    <lineage>
        <taxon>Eukaryota</taxon>
        <taxon>Viridiplantae</taxon>
        <taxon>Streptophyta</taxon>
        <taxon>Embryophyta</taxon>
        <taxon>Marchantiophyta</taxon>
        <taxon>Marchantiopsida</taxon>
        <taxon>Marchantiidae</taxon>
        <taxon>Marchantiales</taxon>
        <taxon>Marchantiaceae</taxon>
        <taxon>Marchantia</taxon>
    </lineage>
</organism>
<dbReference type="InterPro" id="IPR052717">
    <property type="entry name" value="Vacuolar_transposase_reg"/>
</dbReference>
<protein>
    <recommendedName>
        <fullName evidence="1">HAT C-terminal dimerisation domain-containing protein</fullName>
    </recommendedName>
</protein>
<proteinExistence type="predicted"/>
<dbReference type="InterPro" id="IPR012337">
    <property type="entry name" value="RNaseH-like_sf"/>
</dbReference>
<dbReference type="Pfam" id="PF05699">
    <property type="entry name" value="Dimer_Tnp_hAT"/>
    <property type="match status" value="1"/>
</dbReference>
<dbReference type="OrthoDB" id="1607513at2759"/>
<feature type="domain" description="HAT C-terminal dimerisation" evidence="1">
    <location>
        <begin position="534"/>
        <end position="602"/>
    </location>
</feature>
<dbReference type="Proteomes" id="UP000244005">
    <property type="component" value="Unassembled WGS sequence"/>
</dbReference>
<evidence type="ECO:0000259" key="1">
    <source>
        <dbReference type="Pfam" id="PF05699"/>
    </source>
</evidence>
<dbReference type="PANTHER" id="PTHR46169">
    <property type="entry name" value="DNA REPLICATION-RELATED ELEMENT FACTOR, ISOFORM A"/>
    <property type="match status" value="1"/>
</dbReference>
<dbReference type="InterPro" id="IPR008906">
    <property type="entry name" value="HATC_C_dom"/>
</dbReference>
<sequence>MECFEFSDDIKKKIAIDLRSKSPQYQVVLFTSKTRPSSNKLWQRMGQVVKKSNDEWVCFKLPVEVNGKPGIKKSRHTVKRKTMDRFDKGIVKLQLISHNHFKDSGRAAFSRDIWTDNVAQMAYSADTMHLIDDYFVLHAQIVSCDAFTENTSRTASKIHRDFFNGVHPFISWKYDNVTVQAANWQVVVKSDATSNNTGEEMSLQFEMDLCFCHRILTCISYVLRKQTQVVNDIKQPPAYDKSEIVFDMIADSKALVTYMKQTYLNRELKHKMKQDVPTRFDGLLIMLQSVTAKLDETINLLKKKKHENRAEKIYAQVLEELIQLLDYFKLASNSLEPFNTLTLHLLGIWLANQKTHLQPRDELVSVDGANGKSENIAPIKKQLLDQLKEKYILKSLHATIAYLDSLQKNRLKDYGFTQQLIDQGHIYLKDIMRKVGASKLRVLSMSSGRRTSLTKTNSVKRPHTVVFNIGPDREYSDDNESVEDHDEPVKDSQLEAPIDVKLAEYRLLKVFKNDKVILLQPDTWKKARSNGDIKHDVGLLPWWQLRSTKYPILARAVQAILCIPASSSMLECTFSSAGNTRSEKHSSLNPNTLNALLYLRSN</sequence>
<keyword evidence="3" id="KW-1185">Reference proteome</keyword>
<dbReference type="EMBL" id="KZ772673">
    <property type="protein sequence ID" value="PTQ50293.1"/>
    <property type="molecule type" value="Genomic_DNA"/>
</dbReference>
<dbReference type="PANTHER" id="PTHR46169:SF15">
    <property type="entry name" value="INNER CENTROMERE PROTEIN A-LIKE ISOFORM X1-RELATED"/>
    <property type="match status" value="1"/>
</dbReference>
<dbReference type="SUPFAM" id="SSF53098">
    <property type="entry name" value="Ribonuclease H-like"/>
    <property type="match status" value="1"/>
</dbReference>
<gene>
    <name evidence="2" type="ORF">MARPO_0001s0300</name>
</gene>
<dbReference type="GO" id="GO:0046983">
    <property type="term" value="F:protein dimerization activity"/>
    <property type="evidence" value="ECO:0007669"/>
    <property type="project" value="InterPro"/>
</dbReference>
<name>A0A2R6XW15_MARPO</name>
<reference evidence="3" key="1">
    <citation type="journal article" date="2017" name="Cell">
        <title>Insights into land plant evolution garnered from the Marchantia polymorpha genome.</title>
        <authorList>
            <person name="Bowman J.L."/>
            <person name="Kohchi T."/>
            <person name="Yamato K.T."/>
            <person name="Jenkins J."/>
            <person name="Shu S."/>
            <person name="Ishizaki K."/>
            <person name="Yamaoka S."/>
            <person name="Nishihama R."/>
            <person name="Nakamura Y."/>
            <person name="Berger F."/>
            <person name="Adam C."/>
            <person name="Aki S.S."/>
            <person name="Althoff F."/>
            <person name="Araki T."/>
            <person name="Arteaga-Vazquez M.A."/>
            <person name="Balasubrmanian S."/>
            <person name="Barry K."/>
            <person name="Bauer D."/>
            <person name="Boehm C.R."/>
            <person name="Briginshaw L."/>
            <person name="Caballero-Perez J."/>
            <person name="Catarino B."/>
            <person name="Chen F."/>
            <person name="Chiyoda S."/>
            <person name="Chovatia M."/>
            <person name="Davies K.M."/>
            <person name="Delmans M."/>
            <person name="Demura T."/>
            <person name="Dierschke T."/>
            <person name="Dolan L."/>
            <person name="Dorantes-Acosta A.E."/>
            <person name="Eklund D.M."/>
            <person name="Florent S.N."/>
            <person name="Flores-Sandoval E."/>
            <person name="Fujiyama A."/>
            <person name="Fukuzawa H."/>
            <person name="Galik B."/>
            <person name="Grimanelli D."/>
            <person name="Grimwood J."/>
            <person name="Grossniklaus U."/>
            <person name="Hamada T."/>
            <person name="Haseloff J."/>
            <person name="Hetherington A.J."/>
            <person name="Higo A."/>
            <person name="Hirakawa Y."/>
            <person name="Hundley H.N."/>
            <person name="Ikeda Y."/>
            <person name="Inoue K."/>
            <person name="Inoue S.I."/>
            <person name="Ishida S."/>
            <person name="Jia Q."/>
            <person name="Kakita M."/>
            <person name="Kanazawa T."/>
            <person name="Kawai Y."/>
            <person name="Kawashima T."/>
            <person name="Kennedy M."/>
            <person name="Kinose K."/>
            <person name="Kinoshita T."/>
            <person name="Kohara Y."/>
            <person name="Koide E."/>
            <person name="Komatsu K."/>
            <person name="Kopischke S."/>
            <person name="Kubo M."/>
            <person name="Kyozuka J."/>
            <person name="Lagercrantz U."/>
            <person name="Lin S.S."/>
            <person name="Lindquist E."/>
            <person name="Lipzen A.M."/>
            <person name="Lu C.W."/>
            <person name="De Luna E."/>
            <person name="Martienssen R.A."/>
            <person name="Minamino N."/>
            <person name="Mizutani M."/>
            <person name="Mizutani M."/>
            <person name="Mochizuki N."/>
            <person name="Monte I."/>
            <person name="Mosher R."/>
            <person name="Nagasaki H."/>
            <person name="Nakagami H."/>
            <person name="Naramoto S."/>
            <person name="Nishitani K."/>
            <person name="Ohtani M."/>
            <person name="Okamoto T."/>
            <person name="Okumura M."/>
            <person name="Phillips J."/>
            <person name="Pollak B."/>
            <person name="Reinders A."/>
            <person name="Rovekamp M."/>
            <person name="Sano R."/>
            <person name="Sawa S."/>
            <person name="Schmid M.W."/>
            <person name="Shirakawa M."/>
            <person name="Solano R."/>
            <person name="Spunde A."/>
            <person name="Suetsugu N."/>
            <person name="Sugano S."/>
            <person name="Sugiyama A."/>
            <person name="Sun R."/>
            <person name="Suzuki Y."/>
            <person name="Takenaka M."/>
            <person name="Takezawa D."/>
            <person name="Tomogane H."/>
            <person name="Tsuzuki M."/>
            <person name="Ueda T."/>
            <person name="Umeda M."/>
            <person name="Ward J.M."/>
            <person name="Watanabe Y."/>
            <person name="Yazaki K."/>
            <person name="Yokoyama R."/>
            <person name="Yoshitake Y."/>
            <person name="Yotsui I."/>
            <person name="Zachgo S."/>
            <person name="Schmutz J."/>
        </authorList>
    </citation>
    <scope>NUCLEOTIDE SEQUENCE [LARGE SCALE GENOMIC DNA]</scope>
    <source>
        <strain evidence="3">Tak-1</strain>
    </source>
</reference>
<evidence type="ECO:0000313" key="3">
    <source>
        <dbReference type="Proteomes" id="UP000244005"/>
    </source>
</evidence>